<keyword evidence="4 6" id="KW-0175">Coiled coil</keyword>
<dbReference type="STRING" id="1016849.A0A0D1ZJ05"/>
<sequence>MFQRLKGAIDSRIAEEQARQRQAISSNQPTRAPRRRPQTQTDAAQRTSSRQRDPSGIAAEKGPDPAQFEPEFAIGDDESLGPSRVGTPKPEVEKAEAQETGREAAIAEDVQQTQKEVGESTPDTSDENRPEPNGSTPAGPRSGELPTEVRVKLRKLDRMEVKYAELLRAYKTAHARIQATESFEASLRENTPLTSINDRGAFVEYLNQINLKSDMVLDELKRVTSDRDDYKKKYQAAEEATGKLRSQIVELETRSVAVNPPDEPESENPVPVMISAAATVDDGTATTETSEAEHGAKSPPHTSSRISSFSLFSPRSKPVSQPTKETTEDIFSFDSEHTKLEAELHERESAVEDLRKQVSNLQNDLKVARESTGSMVESLETATRELHILREAKDKFESDKSDLQKQIDELESRASSDTHNTNELQEEIGKLESEKEETSKRLQSLETKIHELETENATLNERVEASGKDMDLLNEKLSQKDSVAKDLEDSLAMYKSAERQDTANKEGEQASEKKLATMQSIMDSLRSQLSSAEITVDELKAEIQKTRDEYSTRPSTKVFGFLDESAKSKAGSLNSREDAVNYLAESFGLKNTSDSTPVVRPSAPTPQPSETGTSASKKKNKKKKKGKAQNANAPGAEHEAPVKVSENLAEVEGGTPKNESTGGIGEILELEEEIMNLENELASKNEAIERLSAQLKDQEAMQEEIETLRDDLLHQGEEHVEARDALKQAHNHKQELQESVDKLEKELIEARNAAAKGSDLEKTHQEILEQFDDLKGRCTTLEQDLAASEQLAAGRFKDITDLKEVLTKAQPELRSLRNEVAELKSVREDLKNKTGELNRLEARHDDLKAESKGLGKRLSDKDSEIKELQQKIEQETNARNRLERDLERSQTDLRTVEGRRQDAASSSDQLAKDLTKAKDESTTLKTRLRELEDQLSAHTREVSALKEEISLKTALHTSSQSLVQSLRDQTHELNMQAREAATRADSLEEELAEAQRMLSERTREGQTMRMLLDQAESGTESRIREMKERMDAAIEERDRVEDEANVSSRRMMREVEEARSKLRDAQRAFKTLEDEKEELETRQRDWKRRRDELEQVSSRASKEVEEVKAAMTGLREALDESERQVSELDGQKVELRKAADGARDRVEKLTKANKNLTEELKAAQTGAKPLRASNRVGTGLDSGMQSSRTSIDSSSGVRSPAPKERLLSNATSRSETPTGGLSQGNVDYVYLKNVLLQFLEQRDKSHQKQLIPVLGMLLHFDRKDEQKWMAAISAR</sequence>
<dbReference type="Gene3D" id="1.10.287.1490">
    <property type="match status" value="2"/>
</dbReference>
<evidence type="ECO:0000256" key="7">
    <source>
        <dbReference type="SAM" id="MobiDB-lite"/>
    </source>
</evidence>
<dbReference type="SUPFAM" id="SSF90257">
    <property type="entry name" value="Myosin rod fragments"/>
    <property type="match status" value="1"/>
</dbReference>
<keyword evidence="3" id="KW-0963">Cytoplasm</keyword>
<evidence type="ECO:0000259" key="8">
    <source>
        <dbReference type="PROSITE" id="PS50913"/>
    </source>
</evidence>
<dbReference type="EMBL" id="KN846951">
    <property type="protein sequence ID" value="KIV86803.1"/>
    <property type="molecule type" value="Genomic_DNA"/>
</dbReference>
<feature type="region of interest" description="Disordered" evidence="7">
    <location>
        <begin position="408"/>
        <end position="463"/>
    </location>
</feature>
<dbReference type="Proteomes" id="UP000053599">
    <property type="component" value="Unassembled WGS sequence"/>
</dbReference>
<evidence type="ECO:0000256" key="5">
    <source>
        <dbReference type="ARBA" id="ARBA00023136"/>
    </source>
</evidence>
<dbReference type="GO" id="GO:0005794">
    <property type="term" value="C:Golgi apparatus"/>
    <property type="evidence" value="ECO:0007669"/>
    <property type="project" value="TreeGrafter"/>
</dbReference>
<keyword evidence="5" id="KW-0472">Membrane</keyword>
<accession>A0A0D1ZJ05</accession>
<feature type="domain" description="GRIP" evidence="8">
    <location>
        <begin position="1221"/>
        <end position="1271"/>
    </location>
</feature>
<feature type="compositionally biased region" description="Polar residues" evidence="7">
    <location>
        <begin position="1183"/>
        <end position="1197"/>
    </location>
</feature>
<dbReference type="OrthoDB" id="1926336at2759"/>
<evidence type="ECO:0000313" key="9">
    <source>
        <dbReference type="EMBL" id="KIV86803.1"/>
    </source>
</evidence>
<feature type="region of interest" description="Disordered" evidence="7">
    <location>
        <begin position="495"/>
        <end position="514"/>
    </location>
</feature>
<feature type="region of interest" description="Disordered" evidence="7">
    <location>
        <begin position="870"/>
        <end position="920"/>
    </location>
</feature>
<comment type="subcellular location">
    <subcellularLocation>
        <location evidence="2">Cytoplasm</location>
    </subcellularLocation>
    <subcellularLocation>
        <location evidence="1">Endomembrane system</location>
        <topology evidence="1">Peripheral membrane protein</topology>
    </subcellularLocation>
</comment>
<feature type="compositionally biased region" description="Basic and acidic residues" evidence="7">
    <location>
        <begin position="427"/>
        <end position="440"/>
    </location>
</feature>
<proteinExistence type="predicted"/>
<dbReference type="InterPro" id="IPR000237">
    <property type="entry name" value="GRIP_dom"/>
</dbReference>
<dbReference type="AlphaFoldDB" id="A0A0D1ZJ05"/>
<feature type="compositionally biased region" description="Polar residues" evidence="7">
    <location>
        <begin position="1208"/>
        <end position="1222"/>
    </location>
</feature>
<dbReference type="Pfam" id="PF01465">
    <property type="entry name" value="GRIP"/>
    <property type="match status" value="1"/>
</dbReference>
<feature type="compositionally biased region" description="Basic and acidic residues" evidence="7">
    <location>
        <begin position="7"/>
        <end position="19"/>
    </location>
</feature>
<feature type="coiled-coil region" evidence="6">
    <location>
        <begin position="667"/>
        <end position="760"/>
    </location>
</feature>
<protein>
    <recommendedName>
        <fullName evidence="8">GRIP domain-containing protein</fullName>
    </recommendedName>
</protein>
<dbReference type="InterPro" id="IPR051952">
    <property type="entry name" value="Golgi-autophagy_related"/>
</dbReference>
<feature type="coiled-coil region" evidence="6">
    <location>
        <begin position="220"/>
        <end position="254"/>
    </location>
</feature>
<feature type="region of interest" description="Disordered" evidence="7">
    <location>
        <begin position="589"/>
        <end position="664"/>
    </location>
</feature>
<feature type="compositionally biased region" description="Low complexity" evidence="7">
    <location>
        <begin position="303"/>
        <end position="316"/>
    </location>
</feature>
<feature type="compositionally biased region" description="Basic and acidic residues" evidence="7">
    <location>
        <begin position="870"/>
        <end position="902"/>
    </location>
</feature>
<feature type="region of interest" description="Disordered" evidence="7">
    <location>
        <begin position="1075"/>
        <end position="1100"/>
    </location>
</feature>
<dbReference type="PANTHER" id="PTHR23157">
    <property type="entry name" value="GRIP AND COILED-COIL DOMAIN-CONTAINING PROTEIN 1"/>
    <property type="match status" value="1"/>
</dbReference>
<dbReference type="SUPFAM" id="SSF57997">
    <property type="entry name" value="Tropomyosin"/>
    <property type="match status" value="1"/>
</dbReference>
<feature type="region of interest" description="Disordered" evidence="7">
    <location>
        <begin position="282"/>
        <end position="329"/>
    </location>
</feature>
<feature type="region of interest" description="Disordered" evidence="7">
    <location>
        <begin position="1161"/>
        <end position="1222"/>
    </location>
</feature>
<feature type="compositionally biased region" description="Basic and acidic residues" evidence="7">
    <location>
        <begin position="1075"/>
        <end position="1093"/>
    </location>
</feature>
<evidence type="ECO:0000313" key="10">
    <source>
        <dbReference type="Proteomes" id="UP000053599"/>
    </source>
</evidence>
<dbReference type="SMART" id="SM00755">
    <property type="entry name" value="Grip"/>
    <property type="match status" value="1"/>
</dbReference>
<evidence type="ECO:0000256" key="6">
    <source>
        <dbReference type="SAM" id="Coils"/>
    </source>
</evidence>
<feature type="compositionally biased region" description="Basic and acidic residues" evidence="7">
    <location>
        <begin position="910"/>
        <end position="920"/>
    </location>
</feature>
<feature type="compositionally biased region" description="Basic residues" evidence="7">
    <location>
        <begin position="616"/>
        <end position="627"/>
    </location>
</feature>
<dbReference type="HOGENOM" id="CLU_002906_0_0_1"/>
<evidence type="ECO:0000256" key="4">
    <source>
        <dbReference type="ARBA" id="ARBA00023054"/>
    </source>
</evidence>
<reference evidence="9 10" key="1">
    <citation type="submission" date="2015-01" db="EMBL/GenBank/DDBJ databases">
        <title>The Genome Sequence of Exophiala sideris CBS121828.</title>
        <authorList>
            <consortium name="The Broad Institute Genomics Platform"/>
            <person name="Cuomo C."/>
            <person name="de Hoog S."/>
            <person name="Gorbushina A."/>
            <person name="Stielow B."/>
            <person name="Teixiera M."/>
            <person name="Abouelleil A."/>
            <person name="Chapman S.B."/>
            <person name="Priest M."/>
            <person name="Young S.K."/>
            <person name="Wortman J."/>
            <person name="Nusbaum C."/>
            <person name="Birren B."/>
        </authorList>
    </citation>
    <scope>NUCLEOTIDE SEQUENCE [LARGE SCALE GENOMIC DNA]</scope>
    <source>
        <strain evidence="9 10">CBS 121828</strain>
    </source>
</reference>
<organism evidence="9 10">
    <name type="scientific">Exophiala sideris</name>
    <dbReference type="NCBI Taxonomy" id="1016849"/>
    <lineage>
        <taxon>Eukaryota</taxon>
        <taxon>Fungi</taxon>
        <taxon>Dikarya</taxon>
        <taxon>Ascomycota</taxon>
        <taxon>Pezizomycotina</taxon>
        <taxon>Eurotiomycetes</taxon>
        <taxon>Chaetothyriomycetidae</taxon>
        <taxon>Chaetothyriales</taxon>
        <taxon>Herpotrichiellaceae</taxon>
        <taxon>Exophiala</taxon>
    </lineage>
</organism>
<feature type="compositionally biased region" description="Basic and acidic residues" evidence="7">
    <location>
        <begin position="496"/>
        <end position="514"/>
    </location>
</feature>
<feature type="region of interest" description="Disordered" evidence="7">
    <location>
        <begin position="1"/>
        <end position="147"/>
    </location>
</feature>
<evidence type="ECO:0000256" key="1">
    <source>
        <dbReference type="ARBA" id="ARBA00004184"/>
    </source>
</evidence>
<feature type="region of interest" description="Disordered" evidence="7">
    <location>
        <begin position="545"/>
        <end position="576"/>
    </location>
</feature>
<dbReference type="PANTHER" id="PTHR23157:SF25">
    <property type="entry name" value="GRIP AND COILED-COIL DOMAIN-CONTAINING PROTEIN 1"/>
    <property type="match status" value="1"/>
</dbReference>
<evidence type="ECO:0000256" key="2">
    <source>
        <dbReference type="ARBA" id="ARBA00004496"/>
    </source>
</evidence>
<evidence type="ECO:0000256" key="3">
    <source>
        <dbReference type="ARBA" id="ARBA00022490"/>
    </source>
</evidence>
<feature type="compositionally biased region" description="Basic and acidic residues" evidence="7">
    <location>
        <begin position="90"/>
        <end position="102"/>
    </location>
</feature>
<name>A0A0D1ZJ05_9EURO</name>
<gene>
    <name evidence="9" type="ORF">PV11_02391</name>
</gene>
<dbReference type="PROSITE" id="PS50913">
    <property type="entry name" value="GRIP"/>
    <property type="match status" value="1"/>
</dbReference>